<reference evidence="7 8" key="1">
    <citation type="submission" date="2016-09" db="EMBL/GenBank/DDBJ databases">
        <title>Complete genome of Desulfosporosinus sp. OL.</title>
        <authorList>
            <person name="Mardanov A."/>
            <person name="Beletsky A."/>
            <person name="Panova A."/>
            <person name="Karnachuk O."/>
            <person name="Ravin N."/>
        </authorList>
    </citation>
    <scope>NUCLEOTIDE SEQUENCE [LARGE SCALE GENOMIC DNA]</scope>
    <source>
        <strain evidence="7 8">OL</strain>
    </source>
</reference>
<dbReference type="PROSITE" id="PS00675">
    <property type="entry name" value="SIGMA54_INTERACT_1"/>
    <property type="match status" value="1"/>
</dbReference>
<dbReference type="Proteomes" id="UP000186102">
    <property type="component" value="Unassembled WGS sequence"/>
</dbReference>
<dbReference type="Gene3D" id="3.30.450.20">
    <property type="entry name" value="PAS domain"/>
    <property type="match status" value="1"/>
</dbReference>
<dbReference type="InterPro" id="IPR036388">
    <property type="entry name" value="WH-like_DNA-bd_sf"/>
</dbReference>
<dbReference type="Gene3D" id="1.10.8.60">
    <property type="match status" value="1"/>
</dbReference>
<keyword evidence="3" id="KW-0805">Transcription regulation</keyword>
<dbReference type="CDD" id="cd00009">
    <property type="entry name" value="AAA"/>
    <property type="match status" value="1"/>
</dbReference>
<dbReference type="PANTHER" id="PTHR32071:SF57">
    <property type="entry name" value="C4-DICARBOXYLATE TRANSPORT TRANSCRIPTIONAL REGULATORY PROTEIN DCTD"/>
    <property type="match status" value="1"/>
</dbReference>
<dbReference type="GO" id="GO:0005524">
    <property type="term" value="F:ATP binding"/>
    <property type="evidence" value="ECO:0007669"/>
    <property type="project" value="UniProtKB-KW"/>
</dbReference>
<evidence type="ECO:0000256" key="5">
    <source>
        <dbReference type="ARBA" id="ARBA00023163"/>
    </source>
</evidence>
<dbReference type="InterPro" id="IPR027417">
    <property type="entry name" value="P-loop_NTPase"/>
</dbReference>
<keyword evidence="8" id="KW-1185">Reference proteome</keyword>
<dbReference type="EMBL" id="MLBF01000005">
    <property type="protein sequence ID" value="OLN32986.1"/>
    <property type="molecule type" value="Genomic_DNA"/>
</dbReference>
<dbReference type="InterPro" id="IPR025943">
    <property type="entry name" value="Sigma_54_int_dom_ATP-bd_2"/>
</dbReference>
<evidence type="ECO:0000256" key="4">
    <source>
        <dbReference type="ARBA" id="ARBA00023125"/>
    </source>
</evidence>
<evidence type="ECO:0000259" key="6">
    <source>
        <dbReference type="PROSITE" id="PS50045"/>
    </source>
</evidence>
<keyword evidence="2" id="KW-0067">ATP-binding</keyword>
<dbReference type="InterPro" id="IPR025662">
    <property type="entry name" value="Sigma_54_int_dom_ATP-bd_1"/>
</dbReference>
<accession>A0A1Q8R0A0</accession>
<dbReference type="Pfam" id="PF25601">
    <property type="entry name" value="AAA_lid_14"/>
    <property type="match status" value="1"/>
</dbReference>
<dbReference type="GO" id="GO:0003677">
    <property type="term" value="F:DNA binding"/>
    <property type="evidence" value="ECO:0007669"/>
    <property type="project" value="UniProtKB-KW"/>
</dbReference>
<dbReference type="PROSITE" id="PS50045">
    <property type="entry name" value="SIGMA54_INTERACT_4"/>
    <property type="match status" value="1"/>
</dbReference>
<organism evidence="7 8">
    <name type="scientific">Desulfosporosinus metallidurans</name>
    <dbReference type="NCBI Taxonomy" id="1888891"/>
    <lineage>
        <taxon>Bacteria</taxon>
        <taxon>Bacillati</taxon>
        <taxon>Bacillota</taxon>
        <taxon>Clostridia</taxon>
        <taxon>Eubacteriales</taxon>
        <taxon>Desulfitobacteriaceae</taxon>
        <taxon>Desulfosporosinus</taxon>
    </lineage>
</organism>
<dbReference type="PANTHER" id="PTHR32071">
    <property type="entry name" value="TRANSCRIPTIONAL REGULATORY PROTEIN"/>
    <property type="match status" value="1"/>
</dbReference>
<dbReference type="AlphaFoldDB" id="A0A1Q8R0A0"/>
<dbReference type="PROSITE" id="PS00688">
    <property type="entry name" value="SIGMA54_INTERACT_3"/>
    <property type="match status" value="1"/>
</dbReference>
<keyword evidence="5" id="KW-0804">Transcription</keyword>
<dbReference type="SMART" id="SM00382">
    <property type="entry name" value="AAA"/>
    <property type="match status" value="1"/>
</dbReference>
<protein>
    <submittedName>
        <fullName evidence="7">Two component, sigma54 specific, transcriptional regulator, Fis family</fullName>
    </submittedName>
</protein>
<name>A0A1Q8R0A0_9FIRM</name>
<evidence type="ECO:0000256" key="1">
    <source>
        <dbReference type="ARBA" id="ARBA00022741"/>
    </source>
</evidence>
<dbReference type="Pfam" id="PF00158">
    <property type="entry name" value="Sigma54_activat"/>
    <property type="match status" value="1"/>
</dbReference>
<gene>
    <name evidence="7" type="ORF">DSOL_1097</name>
</gene>
<keyword evidence="4" id="KW-0238">DNA-binding</keyword>
<sequence length="677" mass="77813">MRVYLMKTIGIIIDSNAKLAVFLMENLKIIFRDYVAINSYFLKELSDGDLIRDDVILAMSKERAVEAKRYISNSENIIVIHRTIKDKEAYSIFTIPKNTKVLVVNDTKETTLETVSLLYQIGINHLNLIPYEEGGNYSDIKIAITPGESDRVPVDIQKIIDTGNRYIDISTFIQIINKLSIDNKEIRSRLIKYSETIITLDNGIKSQYKELYIKNEELDMVLNLSNEGILLMNNDNKISLSNKRFKVMFNIDEEIADKKIDMLFSKKIKDILYKENLIDELMEFNNKFIIINKHKIDYLGENAGYYYNFQEVTYIKQLEQNLSKKLRDKGFIARYSFDFIKTNSRFMVECVELAKKIALSDLTVFITGESGTGKELFAQSIHNFSKKCKQPFVAVNCAAFNESLLESELFGYEGGSFTGALKEGKVGLFELANNGTIFLDEIGDMPLSLQTRLLRVLQERQVMRIGSQRVTNINIRVIAATNKNIFEMVQKGLFREDLFYRINVLPINIPPLRKRQEDIIPLLQYFIGRSNKLELTDEVNSLLLNYNWPGNIRELENVASYIALMNEEKATLDKLPYYLLLQKNSFEKELTVIEGSFSITKGLEIIKMVDQCKSIGRKSIENSLRGFDINTSESEIRRILLCLNSLGIVSSNVGRKGTEITAYGKAFMKWIENRTNI</sequence>
<dbReference type="InterPro" id="IPR003593">
    <property type="entry name" value="AAA+_ATPase"/>
</dbReference>
<dbReference type="FunFam" id="3.40.50.300:FF:000006">
    <property type="entry name" value="DNA-binding transcriptional regulator NtrC"/>
    <property type="match status" value="1"/>
</dbReference>
<evidence type="ECO:0000256" key="2">
    <source>
        <dbReference type="ARBA" id="ARBA00022840"/>
    </source>
</evidence>
<feature type="domain" description="Sigma-54 factor interaction" evidence="6">
    <location>
        <begin position="340"/>
        <end position="564"/>
    </location>
</feature>
<keyword evidence="1" id="KW-0547">Nucleotide-binding</keyword>
<dbReference type="STRING" id="1888891.DSOL_1097"/>
<dbReference type="Gene3D" id="3.40.50.300">
    <property type="entry name" value="P-loop containing nucleotide triphosphate hydrolases"/>
    <property type="match status" value="1"/>
</dbReference>
<evidence type="ECO:0000256" key="3">
    <source>
        <dbReference type="ARBA" id="ARBA00023015"/>
    </source>
</evidence>
<dbReference type="InterPro" id="IPR058031">
    <property type="entry name" value="AAA_lid_NorR"/>
</dbReference>
<proteinExistence type="predicted"/>
<dbReference type="PROSITE" id="PS00676">
    <property type="entry name" value="SIGMA54_INTERACT_2"/>
    <property type="match status" value="1"/>
</dbReference>
<dbReference type="InterPro" id="IPR002078">
    <property type="entry name" value="Sigma_54_int"/>
</dbReference>
<dbReference type="GO" id="GO:0006355">
    <property type="term" value="P:regulation of DNA-templated transcription"/>
    <property type="evidence" value="ECO:0007669"/>
    <property type="project" value="InterPro"/>
</dbReference>
<comment type="caution">
    <text evidence="7">The sequence shown here is derived from an EMBL/GenBank/DDBJ whole genome shotgun (WGS) entry which is preliminary data.</text>
</comment>
<evidence type="ECO:0000313" key="7">
    <source>
        <dbReference type="EMBL" id="OLN32986.1"/>
    </source>
</evidence>
<evidence type="ECO:0000313" key="8">
    <source>
        <dbReference type="Proteomes" id="UP000186102"/>
    </source>
</evidence>
<dbReference type="Gene3D" id="1.10.10.10">
    <property type="entry name" value="Winged helix-like DNA-binding domain superfamily/Winged helix DNA-binding domain"/>
    <property type="match status" value="1"/>
</dbReference>
<dbReference type="SUPFAM" id="SSF52540">
    <property type="entry name" value="P-loop containing nucleoside triphosphate hydrolases"/>
    <property type="match status" value="1"/>
</dbReference>
<dbReference type="InterPro" id="IPR025944">
    <property type="entry name" value="Sigma_54_int_dom_CS"/>
</dbReference>